<dbReference type="AlphaFoldDB" id="A0AA85JKA3"/>
<name>A0AA85JKA3_TRIRE</name>
<dbReference type="PANTHER" id="PTHR31649:SF1">
    <property type="entry name" value="FARNESOIC ACID O-METHYL TRANSFERASE DOMAIN-CONTAINING PROTEIN"/>
    <property type="match status" value="1"/>
</dbReference>
<dbReference type="WBParaSite" id="TREG1_37620.2">
    <property type="protein sequence ID" value="TREG1_37620.2"/>
    <property type="gene ID" value="TREG1_37620"/>
</dbReference>
<dbReference type="Pfam" id="PF11901">
    <property type="entry name" value="DM9"/>
    <property type="match status" value="1"/>
</dbReference>
<keyword evidence="1" id="KW-1185">Reference proteome</keyword>
<sequence>MAKVGKGIQACLSWVHERDGRVPSNAVEAGDGVYIARVYHSGDLIPGKVVPNLGKAYASYAGKEYEFDSYEVLCDTKLPFRSQGCYKWERYSGGSVPKYAVVGGITSFEEPLYIAREHIDGERVVGKVNFNPLILVSNIKRFFGIHSVILINKICVQILDPLFT</sequence>
<dbReference type="InterPro" id="IPR006616">
    <property type="entry name" value="DM9_repeat"/>
</dbReference>
<accession>A0AA85JKA3</accession>
<proteinExistence type="predicted"/>
<dbReference type="SMART" id="SM00696">
    <property type="entry name" value="DM9"/>
    <property type="match status" value="2"/>
</dbReference>
<evidence type="ECO:0000313" key="1">
    <source>
        <dbReference type="Proteomes" id="UP000050795"/>
    </source>
</evidence>
<organism evidence="1 2">
    <name type="scientific">Trichobilharzia regenti</name>
    <name type="common">Nasal bird schistosome</name>
    <dbReference type="NCBI Taxonomy" id="157069"/>
    <lineage>
        <taxon>Eukaryota</taxon>
        <taxon>Metazoa</taxon>
        <taxon>Spiralia</taxon>
        <taxon>Lophotrochozoa</taxon>
        <taxon>Platyhelminthes</taxon>
        <taxon>Trematoda</taxon>
        <taxon>Digenea</taxon>
        <taxon>Strigeidida</taxon>
        <taxon>Schistosomatoidea</taxon>
        <taxon>Schistosomatidae</taxon>
        <taxon>Trichobilharzia</taxon>
    </lineage>
</organism>
<reference evidence="1" key="1">
    <citation type="submission" date="2022-06" db="EMBL/GenBank/DDBJ databases">
        <authorList>
            <person name="Berger JAMES D."/>
            <person name="Berger JAMES D."/>
        </authorList>
    </citation>
    <scope>NUCLEOTIDE SEQUENCE [LARGE SCALE GENOMIC DNA]</scope>
</reference>
<evidence type="ECO:0008006" key="3">
    <source>
        <dbReference type="Google" id="ProtNLM"/>
    </source>
</evidence>
<dbReference type="Proteomes" id="UP000050795">
    <property type="component" value="Unassembled WGS sequence"/>
</dbReference>
<evidence type="ECO:0000313" key="2">
    <source>
        <dbReference type="WBParaSite" id="TREG1_37620.2"/>
    </source>
</evidence>
<protein>
    <recommendedName>
        <fullName evidence="3">DUF3421 domain-containing protein</fullName>
    </recommendedName>
</protein>
<reference evidence="2" key="2">
    <citation type="submission" date="2023-11" db="UniProtKB">
        <authorList>
            <consortium name="WormBaseParasite"/>
        </authorList>
    </citation>
    <scope>IDENTIFICATION</scope>
</reference>
<dbReference type="PANTHER" id="PTHR31649">
    <property type="entry name" value="AGAP009604-PA"/>
    <property type="match status" value="1"/>
</dbReference>